<keyword evidence="3" id="KW-1185">Reference proteome</keyword>
<feature type="coiled-coil region" evidence="1">
    <location>
        <begin position="579"/>
        <end position="806"/>
    </location>
</feature>
<comment type="caution">
    <text evidence="2">The sequence shown here is derived from an EMBL/GenBank/DDBJ whole genome shotgun (WGS) entry which is preliminary data.</text>
</comment>
<accession>A0A7L3CD12</accession>
<name>A0A7L3CD12_PELUR</name>
<proteinExistence type="predicted"/>
<organism evidence="2 3">
    <name type="scientific">Pelecanoides urinatrix</name>
    <name type="common">Common diving petrel</name>
    <name type="synonym">Procellaria urinatrix</name>
    <dbReference type="NCBI Taxonomy" id="37079"/>
    <lineage>
        <taxon>Eukaryota</taxon>
        <taxon>Metazoa</taxon>
        <taxon>Chordata</taxon>
        <taxon>Craniata</taxon>
        <taxon>Vertebrata</taxon>
        <taxon>Euteleostomi</taxon>
        <taxon>Archelosauria</taxon>
        <taxon>Archosauria</taxon>
        <taxon>Dinosauria</taxon>
        <taxon>Saurischia</taxon>
        <taxon>Theropoda</taxon>
        <taxon>Coelurosauria</taxon>
        <taxon>Aves</taxon>
        <taxon>Neognathae</taxon>
        <taxon>Neoaves</taxon>
        <taxon>Aequornithes</taxon>
        <taxon>Procellariiformes</taxon>
        <taxon>Procellariidae</taxon>
        <taxon>Pelecanoides</taxon>
    </lineage>
</organism>
<dbReference type="OrthoDB" id="10072099at2759"/>
<evidence type="ECO:0000313" key="2">
    <source>
        <dbReference type="EMBL" id="NXT41309.1"/>
    </source>
</evidence>
<protein>
    <submittedName>
        <fullName evidence="2">CD158 protein</fullName>
    </submittedName>
</protein>
<reference evidence="2 3" key="1">
    <citation type="submission" date="2019-09" db="EMBL/GenBank/DDBJ databases">
        <title>Bird 10,000 Genomes (B10K) Project - Family phase.</title>
        <authorList>
            <person name="Zhang G."/>
        </authorList>
    </citation>
    <scope>NUCLEOTIDE SEQUENCE [LARGE SCALE GENOMIC DNA]</scope>
    <source>
        <strain evidence="2">B10K-DU-012-45</strain>
    </source>
</reference>
<dbReference type="PANTHER" id="PTHR47615">
    <property type="entry name" value="COILED-COIL DOMAIN-CONTAINING PROTEIN 158"/>
    <property type="match status" value="1"/>
</dbReference>
<dbReference type="Gene3D" id="1.20.5.340">
    <property type="match status" value="1"/>
</dbReference>
<feature type="coiled-coil region" evidence="1">
    <location>
        <begin position="60"/>
        <end position="161"/>
    </location>
</feature>
<feature type="non-terminal residue" evidence="2">
    <location>
        <position position="1"/>
    </location>
</feature>
<gene>
    <name evidence="2" type="primary">Ccdc158</name>
    <name evidence="2" type="ORF">PELURI_R15350</name>
</gene>
<keyword evidence="1" id="KW-0175">Coiled coil</keyword>
<feature type="coiled-coil region" evidence="1">
    <location>
        <begin position="213"/>
        <end position="273"/>
    </location>
</feature>
<sequence length="833" mass="95985">SGAASPFLGNQNVLASSILSTVMENSASSSTGSSPPSSVFCSKYEIHTDSEKKNPSGAGKEHMENVLEEYLQKGREVQKRLNETAELPEQQKINLRLIIADLQTKLMEMQLERDALQDTRQKESQSQENVKIQLKNTIQELEAANQLQEEMLREADRQTEHLKKMVHSHEEVLLELRCILMDYEDSTGKKFHEHESITSLHIHNLSTAFADVLQDLDSEVSYLKEKVVLVEEELESLKKDSQTQKQLLLQQHQNRIEQLISEHEQEVAALTDKANSARSYANSIQSQVEIIQEQTRNQNSVHAHQVSHLESTVSQLRSELRDAKRMYEDKVKDIEKQLHLAHSEVAEAETEQDQRSQESGNLNDQIHQLLTELHKKEIELSLEKEQNKRFWDRNTDNSITIDHLRRELDNKNMQLQRLEKTVEEMRTECHGQMERQMAAIKEKNESIGRISSLTAQLESTKETLHKVKEDLAAKQIDLETAEKTVSNLTARLQEKERALEVTNKEIKKLHSQLGSRMEELQHLKNEEDCLHNVQSQCETLKLQLLEKERIIEIFQKQIDNMAQIVGQHSRTAGAMEIEKSQLIKERNDWKLKVEELKIAKDEKEARIHEMEARLSELELEKVKLVNTCSERLHALDDMKLEKDQLMNELQAGRSELAGLAEGFEDLKRGYQDKMEEMENTANRLKMQLKTAQAELEQTRTALKTMKGSDGHAVKVAVGMQKQITAKRGQIDALQSKIKFLEEAMTNAAKEKHYLREENSKLSQELSRITAENTKIAGELEILRSQDKRLKEKLSKMETALDKASMQFAECQCIIQCQEQEAMRFRLQHTLDVK</sequence>
<evidence type="ECO:0000313" key="3">
    <source>
        <dbReference type="Proteomes" id="UP000555367"/>
    </source>
</evidence>
<dbReference type="PANTHER" id="PTHR47615:SF1">
    <property type="entry name" value="COILED-COIL DOMAIN-CONTAINING PROTEIN 158"/>
    <property type="match status" value="1"/>
</dbReference>
<dbReference type="AlphaFoldDB" id="A0A7L3CD12"/>
<dbReference type="Proteomes" id="UP000555367">
    <property type="component" value="Unassembled WGS sequence"/>
</dbReference>
<feature type="coiled-coil region" evidence="1">
    <location>
        <begin position="306"/>
        <end position="543"/>
    </location>
</feature>
<dbReference type="Pfam" id="PF15921">
    <property type="entry name" value="CCDC158"/>
    <property type="match status" value="1"/>
</dbReference>
<feature type="non-terminal residue" evidence="2">
    <location>
        <position position="833"/>
    </location>
</feature>
<dbReference type="EMBL" id="VZTQ01011967">
    <property type="protein sequence ID" value="NXT41309.1"/>
    <property type="molecule type" value="Genomic_DNA"/>
</dbReference>
<evidence type="ECO:0000256" key="1">
    <source>
        <dbReference type="SAM" id="Coils"/>
    </source>
</evidence>
<dbReference type="InterPro" id="IPR031809">
    <property type="entry name" value="CCDC158"/>
</dbReference>